<dbReference type="EMBL" id="BGPR01030981">
    <property type="protein sequence ID" value="GBO03791.1"/>
    <property type="molecule type" value="Genomic_DNA"/>
</dbReference>
<evidence type="ECO:0000313" key="1">
    <source>
        <dbReference type="EMBL" id="GBO03791.1"/>
    </source>
</evidence>
<evidence type="ECO:0000313" key="2">
    <source>
        <dbReference type="Proteomes" id="UP000499080"/>
    </source>
</evidence>
<comment type="caution">
    <text evidence="1">The sequence shown here is derived from an EMBL/GenBank/DDBJ whole genome shotgun (WGS) entry which is preliminary data.</text>
</comment>
<accession>A0A4Y2TUN6</accession>
<proteinExistence type="predicted"/>
<name>A0A4Y2TUN6_ARAVE</name>
<dbReference type="Proteomes" id="UP000499080">
    <property type="component" value="Unassembled WGS sequence"/>
</dbReference>
<reference evidence="1 2" key="1">
    <citation type="journal article" date="2019" name="Sci. Rep.">
        <title>Orb-weaving spider Araneus ventricosus genome elucidates the spidroin gene catalogue.</title>
        <authorList>
            <person name="Kono N."/>
            <person name="Nakamura H."/>
            <person name="Ohtoshi R."/>
            <person name="Moran D.A.P."/>
            <person name="Shinohara A."/>
            <person name="Yoshida Y."/>
            <person name="Fujiwara M."/>
            <person name="Mori M."/>
            <person name="Tomita M."/>
            <person name="Arakawa K."/>
        </authorList>
    </citation>
    <scope>NUCLEOTIDE SEQUENCE [LARGE SCALE GENOMIC DNA]</scope>
</reference>
<organism evidence="1 2">
    <name type="scientific">Araneus ventricosus</name>
    <name type="common">Orbweaver spider</name>
    <name type="synonym">Epeira ventricosa</name>
    <dbReference type="NCBI Taxonomy" id="182803"/>
    <lineage>
        <taxon>Eukaryota</taxon>
        <taxon>Metazoa</taxon>
        <taxon>Ecdysozoa</taxon>
        <taxon>Arthropoda</taxon>
        <taxon>Chelicerata</taxon>
        <taxon>Arachnida</taxon>
        <taxon>Araneae</taxon>
        <taxon>Araneomorphae</taxon>
        <taxon>Entelegynae</taxon>
        <taxon>Araneoidea</taxon>
        <taxon>Araneidae</taxon>
        <taxon>Araneus</taxon>
    </lineage>
</organism>
<dbReference type="AlphaFoldDB" id="A0A4Y2TUN6"/>
<keyword evidence="2" id="KW-1185">Reference proteome</keyword>
<sequence>MDAFTEVEVDQSFERTTQTPEIKCDASTQVEQSLFKAKSTQTVSAIMRDKDVQTFCQRLIIKKPKHLPGCASIRKFKSQSFQVQPN</sequence>
<protein>
    <submittedName>
        <fullName evidence="1">Uncharacterized protein</fullName>
    </submittedName>
</protein>
<gene>
    <name evidence="1" type="ORF">AVEN_44918_1</name>
</gene>